<accession>A0ABT9YZM4</accession>
<feature type="domain" description="Peptidase S11 D-alanyl-D-alanine carboxypeptidase A N-terminal" evidence="9">
    <location>
        <begin position="26"/>
        <end position="253"/>
    </location>
</feature>
<dbReference type="InterPro" id="IPR018044">
    <property type="entry name" value="Peptidase_S11"/>
</dbReference>
<evidence type="ECO:0000256" key="8">
    <source>
        <dbReference type="SAM" id="Phobius"/>
    </source>
</evidence>
<name>A0ABT9YZM4_9BACI</name>
<evidence type="ECO:0000256" key="6">
    <source>
        <dbReference type="ARBA" id="ARBA00023316"/>
    </source>
</evidence>
<comment type="similarity">
    <text evidence="1 7">Belongs to the peptidase S11 family.</text>
</comment>
<reference evidence="10 11" key="1">
    <citation type="submission" date="2023-07" db="EMBL/GenBank/DDBJ databases">
        <title>Genomic Encyclopedia of Type Strains, Phase IV (KMG-IV): sequencing the most valuable type-strain genomes for metagenomic binning, comparative biology and taxonomic classification.</title>
        <authorList>
            <person name="Goeker M."/>
        </authorList>
    </citation>
    <scope>NUCLEOTIDE SEQUENCE [LARGE SCALE GENOMIC DNA]</scope>
    <source>
        <strain evidence="10 11">DSM 17723</strain>
    </source>
</reference>
<keyword evidence="8" id="KW-0812">Transmembrane</keyword>
<evidence type="ECO:0000313" key="11">
    <source>
        <dbReference type="Proteomes" id="UP001232245"/>
    </source>
</evidence>
<dbReference type="PANTHER" id="PTHR21581">
    <property type="entry name" value="D-ALANYL-D-ALANINE CARBOXYPEPTIDASE"/>
    <property type="match status" value="1"/>
</dbReference>
<keyword evidence="10" id="KW-0645">Protease</keyword>
<dbReference type="Pfam" id="PF00768">
    <property type="entry name" value="Peptidase_S11"/>
    <property type="match status" value="1"/>
</dbReference>
<protein>
    <submittedName>
        <fullName evidence="10">D-alanyl-D-alanine carboxypeptidase</fullName>
        <ecNumber evidence="10">3.4.16.4</ecNumber>
    </submittedName>
</protein>
<gene>
    <name evidence="10" type="ORF">J2S02_001789</name>
</gene>
<keyword evidence="5" id="KW-0573">Peptidoglycan synthesis</keyword>
<keyword evidence="2" id="KW-0732">Signal</keyword>
<dbReference type="SUPFAM" id="SSF56601">
    <property type="entry name" value="beta-lactamase/transpeptidase-like"/>
    <property type="match status" value="1"/>
</dbReference>
<evidence type="ECO:0000256" key="4">
    <source>
        <dbReference type="ARBA" id="ARBA00022960"/>
    </source>
</evidence>
<keyword evidence="3 10" id="KW-0378">Hydrolase</keyword>
<evidence type="ECO:0000256" key="2">
    <source>
        <dbReference type="ARBA" id="ARBA00022729"/>
    </source>
</evidence>
<dbReference type="EMBL" id="JAUSTZ010000003">
    <property type="protein sequence ID" value="MDQ0225445.1"/>
    <property type="molecule type" value="Genomic_DNA"/>
</dbReference>
<dbReference type="EC" id="3.4.16.4" evidence="10"/>
<keyword evidence="8" id="KW-1133">Transmembrane helix</keyword>
<keyword evidence="8" id="KW-0472">Membrane</keyword>
<keyword evidence="6" id="KW-0961">Cell wall biogenesis/degradation</keyword>
<dbReference type="Gene3D" id="3.40.710.10">
    <property type="entry name" value="DD-peptidase/beta-lactamase superfamily"/>
    <property type="match status" value="1"/>
</dbReference>
<keyword evidence="10" id="KW-0121">Carboxypeptidase</keyword>
<organism evidence="10 11">
    <name type="scientific">Metabacillus niabensis</name>
    <dbReference type="NCBI Taxonomy" id="324854"/>
    <lineage>
        <taxon>Bacteria</taxon>
        <taxon>Bacillati</taxon>
        <taxon>Bacillota</taxon>
        <taxon>Bacilli</taxon>
        <taxon>Bacillales</taxon>
        <taxon>Bacillaceae</taxon>
        <taxon>Metabacillus</taxon>
    </lineage>
</organism>
<keyword evidence="4" id="KW-0133">Cell shape</keyword>
<dbReference type="Proteomes" id="UP001232245">
    <property type="component" value="Unassembled WGS sequence"/>
</dbReference>
<dbReference type="InterPro" id="IPR012338">
    <property type="entry name" value="Beta-lactam/transpept-like"/>
</dbReference>
<dbReference type="GO" id="GO:0009002">
    <property type="term" value="F:serine-type D-Ala-D-Ala carboxypeptidase activity"/>
    <property type="evidence" value="ECO:0007669"/>
    <property type="project" value="UniProtKB-EC"/>
</dbReference>
<dbReference type="PANTHER" id="PTHR21581:SF33">
    <property type="entry name" value="D-ALANYL-D-ALANINE CARBOXYPEPTIDASE DACB"/>
    <property type="match status" value="1"/>
</dbReference>
<evidence type="ECO:0000256" key="5">
    <source>
        <dbReference type="ARBA" id="ARBA00022984"/>
    </source>
</evidence>
<sequence>MLKKQVSSAIIIVLCLFLFPTIISANTNEQLELYSEAAILIDAQSGQVLYEKNSQEKLPPASITKIATAIYAIENGNLDDIVTVSENARNAEGTKVYLEAGEQVPLLKLVQGLLINSGNDAGVAIAEHLSGSVDEFVVDFNRYLEEVIGVENTHFTNPHGLYDPDHVTTAEDMAKITQYAMKNETFREIFSTKELPWDGETWDTTLINHHVMVRDGSYEGVTGGKNGFVTEAGFTLVTTANQENISLIAVTMKTMYDNQVYEDTTKLFNYGFQHYETDTIDMNSQFVDSEDNQYKTVENIYYTKKIGEIVEEDVTTSGKLVIKGEDGRKLVEKKLELVTNKEKEKQQIKNETIYQTDDNREQHLRIIIPISLIISFLIAAFFFKQTRKI</sequence>
<evidence type="ECO:0000256" key="7">
    <source>
        <dbReference type="RuleBase" id="RU004016"/>
    </source>
</evidence>
<evidence type="ECO:0000256" key="3">
    <source>
        <dbReference type="ARBA" id="ARBA00022801"/>
    </source>
</evidence>
<evidence type="ECO:0000256" key="1">
    <source>
        <dbReference type="ARBA" id="ARBA00007164"/>
    </source>
</evidence>
<comment type="caution">
    <text evidence="10">The sequence shown here is derived from an EMBL/GenBank/DDBJ whole genome shotgun (WGS) entry which is preliminary data.</text>
</comment>
<feature type="transmembrane region" description="Helical" evidence="8">
    <location>
        <begin position="366"/>
        <end position="383"/>
    </location>
</feature>
<dbReference type="PRINTS" id="PR00725">
    <property type="entry name" value="DADACBPTASE1"/>
</dbReference>
<proteinExistence type="inferred from homology"/>
<dbReference type="InterPro" id="IPR001967">
    <property type="entry name" value="Peptidase_S11_N"/>
</dbReference>
<evidence type="ECO:0000313" key="10">
    <source>
        <dbReference type="EMBL" id="MDQ0225445.1"/>
    </source>
</evidence>
<dbReference type="RefSeq" id="WP_174879737.1">
    <property type="nucleotide sequence ID" value="NZ_CADEPK010000051.1"/>
</dbReference>
<evidence type="ECO:0000259" key="9">
    <source>
        <dbReference type="Pfam" id="PF00768"/>
    </source>
</evidence>
<keyword evidence="11" id="KW-1185">Reference proteome</keyword>